<name>A0A1M5PPW7_9FLAO</name>
<dbReference type="GO" id="GO:0030246">
    <property type="term" value="F:carbohydrate binding"/>
    <property type="evidence" value="ECO:0007669"/>
    <property type="project" value="InterPro"/>
</dbReference>
<keyword evidence="6" id="KW-0963">Cytoplasm</keyword>
<evidence type="ECO:0000256" key="4">
    <source>
        <dbReference type="ARBA" id="ARBA00006206"/>
    </source>
</evidence>
<evidence type="ECO:0000256" key="10">
    <source>
        <dbReference type="ARBA" id="ARBA00023277"/>
    </source>
</evidence>
<dbReference type="InterPro" id="IPR015443">
    <property type="entry name" value="Aldose_1-epimerase"/>
</dbReference>
<gene>
    <name evidence="15" type="ORF">SAMN04488116_3312</name>
</gene>
<dbReference type="GO" id="GO:0005737">
    <property type="term" value="C:cytoplasm"/>
    <property type="evidence" value="ECO:0007669"/>
    <property type="project" value="UniProtKB-SubCell"/>
</dbReference>
<comment type="cofactor">
    <cofactor evidence="1">
        <name>Ca(2+)</name>
        <dbReference type="ChEBI" id="CHEBI:29108"/>
    </cofactor>
</comment>
<dbReference type="PANTHER" id="PTHR10091">
    <property type="entry name" value="ALDOSE-1-EPIMERASE"/>
    <property type="match status" value="1"/>
</dbReference>
<evidence type="ECO:0000256" key="8">
    <source>
        <dbReference type="ARBA" id="ARBA00022837"/>
    </source>
</evidence>
<dbReference type="NCBIfam" id="NF008277">
    <property type="entry name" value="PRK11055.1"/>
    <property type="match status" value="1"/>
</dbReference>
<sequence length="397" mass="44054">MSIPRLKKTILLIGFPILLSCCKERRPKDNIQMEINNPKLDKIHTPQEENFKTEIEGDSVKLYTLRNGKGIEAYFTNFGQRLVSLYVPDKNGKLEDIVLGFNSLEEYGQEGAAYFGATIGRYGNRIANGSFVLDGKTYPLAKNNGPNHLHGGLKGFDNVVWKVDEVSQKSIQFSRISPDGEEGYPGNLAVKVSYKLTEDNELKISYEATTDKKTVVNLTHHSFFNLKGEGNGTIEDHILTINADLYTPIDENLIPTGELANVKQTPLDFTSPKTIGQDIHNNSSQLTMAGGFDHNYILETSSKNSEGLVMAAKVEEPSSGRTMEVYTNEPGIQFYSGNFLDGTVKGKSGRKYLKRGAFCLETQHYPNSPNQSGFPSTELDVGDTYTSVCVYKFGIKK</sequence>
<dbReference type="Proteomes" id="UP000184532">
    <property type="component" value="Unassembled WGS sequence"/>
</dbReference>
<dbReference type="PROSITE" id="PS51257">
    <property type="entry name" value="PROKAR_LIPOPROTEIN"/>
    <property type="match status" value="1"/>
</dbReference>
<dbReference type="AlphaFoldDB" id="A0A1M5PPW7"/>
<dbReference type="InterPro" id="IPR008183">
    <property type="entry name" value="Aldose_1/G6P_1-epimerase"/>
</dbReference>
<comment type="pathway">
    <text evidence="3 11">Carbohydrate metabolism; hexose metabolism.</text>
</comment>
<evidence type="ECO:0000256" key="7">
    <source>
        <dbReference type="ARBA" id="ARBA00022553"/>
    </source>
</evidence>
<dbReference type="InterPro" id="IPR047215">
    <property type="entry name" value="Galactose_mutarotase-like"/>
</dbReference>
<dbReference type="PIRSF" id="PIRSF005096">
    <property type="entry name" value="GALM"/>
    <property type="match status" value="1"/>
</dbReference>
<evidence type="ECO:0000256" key="14">
    <source>
        <dbReference type="PIRSR" id="PIRSR005096-3"/>
    </source>
</evidence>
<dbReference type="Pfam" id="PF01263">
    <property type="entry name" value="Aldose_epim"/>
    <property type="match status" value="1"/>
</dbReference>
<dbReference type="FunFam" id="2.70.98.10:FF:000003">
    <property type="entry name" value="Aldose 1-epimerase"/>
    <property type="match status" value="1"/>
</dbReference>
<evidence type="ECO:0000256" key="12">
    <source>
        <dbReference type="PIRSR" id="PIRSR005096-1"/>
    </source>
</evidence>
<dbReference type="GO" id="GO:0006006">
    <property type="term" value="P:glucose metabolic process"/>
    <property type="evidence" value="ECO:0007669"/>
    <property type="project" value="TreeGrafter"/>
</dbReference>
<feature type="binding site" evidence="14">
    <location>
        <begin position="124"/>
        <end position="125"/>
    </location>
    <ligand>
        <name>beta-D-galactose</name>
        <dbReference type="ChEBI" id="CHEBI:27667"/>
    </ligand>
</feature>
<comment type="subcellular location">
    <subcellularLocation>
        <location evidence="2">Cytoplasm</location>
    </subcellularLocation>
</comment>
<dbReference type="SUPFAM" id="SSF74650">
    <property type="entry name" value="Galactose mutarotase-like"/>
    <property type="match status" value="1"/>
</dbReference>
<dbReference type="STRING" id="570519.SAMN04488116_3312"/>
<keyword evidence="9 11" id="KW-0413">Isomerase</keyword>
<feature type="binding site" evidence="13">
    <location>
        <position position="293"/>
    </location>
    <ligand>
        <name>beta-D-galactose</name>
        <dbReference type="ChEBI" id="CHEBI:27667"/>
    </ligand>
</feature>
<dbReference type="UniPathway" id="UPA00242"/>
<keyword evidence="10 11" id="KW-0119">Carbohydrate metabolism</keyword>
<evidence type="ECO:0000256" key="2">
    <source>
        <dbReference type="ARBA" id="ARBA00004496"/>
    </source>
</evidence>
<evidence type="ECO:0000256" key="6">
    <source>
        <dbReference type="ARBA" id="ARBA00022490"/>
    </source>
</evidence>
<evidence type="ECO:0000256" key="1">
    <source>
        <dbReference type="ARBA" id="ARBA00001913"/>
    </source>
</evidence>
<dbReference type="CDD" id="cd09019">
    <property type="entry name" value="galactose_mutarotase_like"/>
    <property type="match status" value="1"/>
</dbReference>
<dbReference type="GO" id="GO:0033499">
    <property type="term" value="P:galactose catabolic process via UDP-galactose, Leloir pathway"/>
    <property type="evidence" value="ECO:0007669"/>
    <property type="project" value="TreeGrafter"/>
</dbReference>
<dbReference type="InterPro" id="IPR011013">
    <property type="entry name" value="Gal_mutarotase_sf_dom"/>
</dbReference>
<accession>A0A1M5PPW7</accession>
<evidence type="ECO:0000256" key="5">
    <source>
        <dbReference type="ARBA" id="ARBA00011245"/>
    </source>
</evidence>
<comment type="similarity">
    <text evidence="4 11">Belongs to the aldose epimerase family.</text>
</comment>
<comment type="subunit">
    <text evidence="5">Monomer.</text>
</comment>
<keyword evidence="8" id="KW-0106">Calcium</keyword>
<feature type="active site" description="Proton donor" evidence="12">
    <location>
        <position position="221"/>
    </location>
</feature>
<protein>
    <recommendedName>
        <fullName evidence="11">Aldose 1-epimerase</fullName>
        <ecNumber evidence="11">5.1.3.3</ecNumber>
    </recommendedName>
</protein>
<evidence type="ECO:0000256" key="9">
    <source>
        <dbReference type="ARBA" id="ARBA00023235"/>
    </source>
</evidence>
<dbReference type="PANTHER" id="PTHR10091:SF0">
    <property type="entry name" value="GALACTOSE MUTAROTASE"/>
    <property type="match status" value="1"/>
</dbReference>
<dbReference type="EC" id="5.1.3.3" evidence="11"/>
<reference evidence="16" key="1">
    <citation type="submission" date="2016-11" db="EMBL/GenBank/DDBJ databases">
        <authorList>
            <person name="Varghese N."/>
            <person name="Submissions S."/>
        </authorList>
    </citation>
    <scope>NUCLEOTIDE SEQUENCE [LARGE SCALE GENOMIC DNA]</scope>
    <source>
        <strain evidence="16">DSM 22638</strain>
    </source>
</reference>
<evidence type="ECO:0000313" key="16">
    <source>
        <dbReference type="Proteomes" id="UP000184532"/>
    </source>
</evidence>
<dbReference type="Gene3D" id="2.70.98.10">
    <property type="match status" value="1"/>
</dbReference>
<evidence type="ECO:0000256" key="3">
    <source>
        <dbReference type="ARBA" id="ARBA00005028"/>
    </source>
</evidence>
<keyword evidence="16" id="KW-1185">Reference proteome</keyword>
<comment type="catalytic activity">
    <reaction evidence="11">
        <text>alpha-D-glucose = beta-D-glucose</text>
        <dbReference type="Rhea" id="RHEA:10264"/>
        <dbReference type="ChEBI" id="CHEBI:15903"/>
        <dbReference type="ChEBI" id="CHEBI:17925"/>
        <dbReference type="EC" id="5.1.3.3"/>
    </reaction>
</comment>
<organism evidence="15 16">
    <name type="scientific">Flagellimonas flava</name>
    <dbReference type="NCBI Taxonomy" id="570519"/>
    <lineage>
        <taxon>Bacteria</taxon>
        <taxon>Pseudomonadati</taxon>
        <taxon>Bacteroidota</taxon>
        <taxon>Flavobacteriia</taxon>
        <taxon>Flavobacteriales</taxon>
        <taxon>Flavobacteriaceae</taxon>
        <taxon>Flagellimonas</taxon>
    </lineage>
</organism>
<evidence type="ECO:0000256" key="13">
    <source>
        <dbReference type="PIRSR" id="PIRSR005096-2"/>
    </source>
</evidence>
<dbReference type="EMBL" id="FQWL01000008">
    <property type="protein sequence ID" value="SHH03579.1"/>
    <property type="molecule type" value="Genomic_DNA"/>
</dbReference>
<dbReference type="GO" id="GO:0004034">
    <property type="term" value="F:aldose 1-epimerase activity"/>
    <property type="evidence" value="ECO:0007669"/>
    <property type="project" value="UniProtKB-EC"/>
</dbReference>
<evidence type="ECO:0000256" key="11">
    <source>
        <dbReference type="PIRNR" id="PIRNR005096"/>
    </source>
</evidence>
<evidence type="ECO:0000313" key="15">
    <source>
        <dbReference type="EMBL" id="SHH03579.1"/>
    </source>
</evidence>
<dbReference type="InterPro" id="IPR014718">
    <property type="entry name" value="GH-type_carb-bd"/>
</dbReference>
<feature type="active site" description="Proton acceptor" evidence="12">
    <location>
        <position position="361"/>
    </location>
</feature>
<keyword evidence="7" id="KW-0597">Phosphoprotein</keyword>
<proteinExistence type="inferred from homology"/>